<feature type="domain" description="Putative aromatic acid exporter C-terminal" evidence="8">
    <location>
        <begin position="153"/>
        <end position="318"/>
    </location>
</feature>
<protein>
    <submittedName>
        <fullName evidence="9">Aromatic acid exporter family protein</fullName>
    </submittedName>
</protein>
<evidence type="ECO:0000256" key="1">
    <source>
        <dbReference type="ARBA" id="ARBA00004651"/>
    </source>
</evidence>
<dbReference type="AlphaFoldDB" id="A0AA43XLZ2"/>
<dbReference type="Proteomes" id="UP000449710">
    <property type="component" value="Unassembled WGS sequence"/>
</dbReference>
<evidence type="ECO:0000256" key="6">
    <source>
        <dbReference type="SAM" id="MobiDB-lite"/>
    </source>
</evidence>
<dbReference type="InterPro" id="IPR021062">
    <property type="entry name" value="ArAE_1_C"/>
</dbReference>
<feature type="transmembrane region" description="Helical" evidence="7">
    <location>
        <begin position="66"/>
        <end position="95"/>
    </location>
</feature>
<evidence type="ECO:0000313" key="9">
    <source>
        <dbReference type="EMBL" id="NBG89273.1"/>
    </source>
</evidence>
<feature type="transmembrane region" description="Helical" evidence="7">
    <location>
        <begin position="131"/>
        <end position="149"/>
    </location>
</feature>
<keyword evidence="3 7" id="KW-0812">Transmembrane</keyword>
<evidence type="ECO:0000256" key="4">
    <source>
        <dbReference type="ARBA" id="ARBA00022989"/>
    </source>
</evidence>
<dbReference type="PANTHER" id="PTHR40064:SF1">
    <property type="entry name" value="MEMBRANE PROTEIN"/>
    <property type="match status" value="1"/>
</dbReference>
<sequence length="352" mass="40968">MKLMNSIKERVGLRVLKSGFAIIFAIYLATFLGLEHASTAGIFGILSILDTKRKTLKVAVRRFISAILGLFLSGLLFALLGYEIYVIGIIVVVFLPVAKKFDLESGFIINMVLATQLLGFGEVTTPIMLNQLGLVIIGLTTGLLMNMHIPYREKEIIRKQQVIEEDLRIMLEIFGYSLRNACPIGQDMDERMKSLIKNIKEGLRLSYRYIDNRYLSSEHYYVQYMLMRKKQFRTLEAMRTSLKKKIMTQMFADALSKICMDLSKEIHTDNDGVEAMKKLEDVKEYYRQLPLPETRKCFEDRAHLFVFLHHLENFIRIKMEFYQENQKEKPREMQEGYDSKELMNQYTKTTKG</sequence>
<feature type="compositionally biased region" description="Polar residues" evidence="6">
    <location>
        <begin position="342"/>
        <end position="352"/>
    </location>
</feature>
<evidence type="ECO:0000256" key="2">
    <source>
        <dbReference type="ARBA" id="ARBA00022475"/>
    </source>
</evidence>
<feature type="compositionally biased region" description="Basic and acidic residues" evidence="6">
    <location>
        <begin position="328"/>
        <end position="341"/>
    </location>
</feature>
<reference evidence="9 10" key="1">
    <citation type="submission" date="2019-04" db="EMBL/GenBank/DDBJ databases">
        <title>Isachenkonia alkalipeptolytica gen. nov. sp. nov. a new anaerobic, alkiliphilic organothrophic bacterium capable to reduce synthesized ferrihydrite isolated from a soda lake.</title>
        <authorList>
            <person name="Toshchakov S.V."/>
            <person name="Zavarzina D.G."/>
            <person name="Zhilina T.N."/>
            <person name="Kostrikina N.A."/>
            <person name="Kublanov I.V."/>
        </authorList>
    </citation>
    <scope>NUCLEOTIDE SEQUENCE [LARGE SCALE GENOMIC DNA]</scope>
    <source>
        <strain evidence="9 10">Z-1701</strain>
    </source>
</reference>
<evidence type="ECO:0000256" key="3">
    <source>
        <dbReference type="ARBA" id="ARBA00022692"/>
    </source>
</evidence>
<evidence type="ECO:0000256" key="7">
    <source>
        <dbReference type="SAM" id="Phobius"/>
    </source>
</evidence>
<dbReference type="InterPro" id="IPR010343">
    <property type="entry name" value="ArAE_1"/>
</dbReference>
<dbReference type="Pfam" id="PF11728">
    <property type="entry name" value="ArAE_1_C"/>
    <property type="match status" value="1"/>
</dbReference>
<feature type="region of interest" description="Disordered" evidence="6">
    <location>
        <begin position="328"/>
        <end position="352"/>
    </location>
</feature>
<gene>
    <name evidence="9" type="ORF">ISALK_12310</name>
</gene>
<keyword evidence="2" id="KW-1003">Cell membrane</keyword>
<dbReference type="RefSeq" id="WP_160722774.1">
    <property type="nucleotide sequence ID" value="NZ_SUMG01000020.1"/>
</dbReference>
<name>A0AA43XLZ2_9CLOT</name>
<comment type="caution">
    <text evidence="9">The sequence shown here is derived from an EMBL/GenBank/DDBJ whole genome shotgun (WGS) entry which is preliminary data.</text>
</comment>
<evidence type="ECO:0000259" key="8">
    <source>
        <dbReference type="Pfam" id="PF11728"/>
    </source>
</evidence>
<feature type="transmembrane region" description="Helical" evidence="7">
    <location>
        <begin position="20"/>
        <end position="46"/>
    </location>
</feature>
<dbReference type="InterPro" id="IPR052984">
    <property type="entry name" value="UPF0421"/>
</dbReference>
<proteinExistence type="predicted"/>
<organism evidence="9 10">
    <name type="scientific">Isachenkonia alkalipeptolytica</name>
    <dbReference type="NCBI Taxonomy" id="2565777"/>
    <lineage>
        <taxon>Bacteria</taxon>
        <taxon>Bacillati</taxon>
        <taxon>Bacillota</taxon>
        <taxon>Clostridia</taxon>
        <taxon>Eubacteriales</taxon>
        <taxon>Clostridiaceae</taxon>
        <taxon>Isachenkonia</taxon>
    </lineage>
</organism>
<dbReference type="InterPro" id="IPR038323">
    <property type="entry name" value="ArAE_1_C_sf"/>
</dbReference>
<dbReference type="Gene3D" id="1.20.120.940">
    <property type="entry name" value="Putative aromatic acid exporter, C-terminal domain"/>
    <property type="match status" value="1"/>
</dbReference>
<keyword evidence="4 7" id="KW-1133">Transmembrane helix</keyword>
<accession>A0AA43XLZ2</accession>
<evidence type="ECO:0000256" key="5">
    <source>
        <dbReference type="ARBA" id="ARBA00023136"/>
    </source>
</evidence>
<dbReference type="EMBL" id="SUMG01000020">
    <property type="protein sequence ID" value="NBG89273.1"/>
    <property type="molecule type" value="Genomic_DNA"/>
</dbReference>
<dbReference type="Pfam" id="PF06081">
    <property type="entry name" value="ArAE_1"/>
    <property type="match status" value="1"/>
</dbReference>
<dbReference type="GO" id="GO:0005886">
    <property type="term" value="C:plasma membrane"/>
    <property type="evidence" value="ECO:0007669"/>
    <property type="project" value="UniProtKB-SubCell"/>
</dbReference>
<keyword evidence="5 7" id="KW-0472">Membrane</keyword>
<dbReference type="PANTHER" id="PTHR40064">
    <property type="entry name" value="MEMBRANE PROTEIN-RELATED"/>
    <property type="match status" value="1"/>
</dbReference>
<keyword evidence="10" id="KW-1185">Reference proteome</keyword>
<comment type="subcellular location">
    <subcellularLocation>
        <location evidence="1">Cell membrane</location>
        <topology evidence="1">Multi-pass membrane protein</topology>
    </subcellularLocation>
</comment>
<evidence type="ECO:0000313" key="10">
    <source>
        <dbReference type="Proteomes" id="UP000449710"/>
    </source>
</evidence>